<sequence>MPSTAAVPSTAAAPRSPTTSSIAASLWPRLTTLPATRPRLRLLNSALVCLADHDMSAGAVAARVAASARGGPYAVIGAGLGALDGPVHGGAATLAQEFLRSALDDPRSAVLATRADGRRVPGTGHRVYQRRDPRAEVLRSAMGQIGGGDRRVLPAIDDIADMVAEQRDFVNSDMLLAGIALRFSMVPHAAETIFAVARISGWAAHAIEEYGEAPLRFRPQGIYVGARS</sequence>
<dbReference type="SUPFAM" id="SSF48256">
    <property type="entry name" value="Citrate synthase"/>
    <property type="match status" value="1"/>
</dbReference>
<accession>A0A916T7C0</accession>
<dbReference type="PANTHER" id="PTHR11739:SF4">
    <property type="entry name" value="CITRATE SYNTHASE, PEROXISOMAL"/>
    <property type="match status" value="1"/>
</dbReference>
<dbReference type="GO" id="GO:0005829">
    <property type="term" value="C:cytosol"/>
    <property type="evidence" value="ECO:0007669"/>
    <property type="project" value="TreeGrafter"/>
</dbReference>
<organism evidence="5 6">
    <name type="scientific">Gordonia jinhuaensis</name>
    <dbReference type="NCBI Taxonomy" id="1517702"/>
    <lineage>
        <taxon>Bacteria</taxon>
        <taxon>Bacillati</taxon>
        <taxon>Actinomycetota</taxon>
        <taxon>Actinomycetes</taxon>
        <taxon>Mycobacteriales</taxon>
        <taxon>Gordoniaceae</taxon>
        <taxon>Gordonia</taxon>
    </lineage>
</organism>
<evidence type="ECO:0000313" key="6">
    <source>
        <dbReference type="Proteomes" id="UP000621454"/>
    </source>
</evidence>
<dbReference type="InterPro" id="IPR016143">
    <property type="entry name" value="Citrate_synth-like_sm_a-sub"/>
</dbReference>
<dbReference type="InterPro" id="IPR036969">
    <property type="entry name" value="Citrate_synthase_sf"/>
</dbReference>
<dbReference type="AlphaFoldDB" id="A0A916T7C0"/>
<reference evidence="5" key="2">
    <citation type="submission" date="2020-09" db="EMBL/GenBank/DDBJ databases">
        <authorList>
            <person name="Sun Q."/>
            <person name="Zhou Y."/>
        </authorList>
    </citation>
    <scope>NUCLEOTIDE SEQUENCE</scope>
    <source>
        <strain evidence="5">CGMCC 1.12827</strain>
    </source>
</reference>
<dbReference type="GO" id="GO:0005975">
    <property type="term" value="P:carbohydrate metabolic process"/>
    <property type="evidence" value="ECO:0007669"/>
    <property type="project" value="TreeGrafter"/>
</dbReference>
<proteinExistence type="inferred from homology"/>
<dbReference type="PANTHER" id="PTHR11739">
    <property type="entry name" value="CITRATE SYNTHASE"/>
    <property type="match status" value="1"/>
</dbReference>
<evidence type="ECO:0000313" key="5">
    <source>
        <dbReference type="EMBL" id="GGB33491.1"/>
    </source>
</evidence>
<dbReference type="Gene3D" id="1.10.580.10">
    <property type="entry name" value="Citrate Synthase, domain 1"/>
    <property type="match status" value="1"/>
</dbReference>
<evidence type="ECO:0000256" key="4">
    <source>
        <dbReference type="ARBA" id="ARBA00022679"/>
    </source>
</evidence>
<dbReference type="Pfam" id="PF00285">
    <property type="entry name" value="Citrate_synt"/>
    <property type="match status" value="1"/>
</dbReference>
<dbReference type="GO" id="GO:0036440">
    <property type="term" value="F:citrate synthase activity"/>
    <property type="evidence" value="ECO:0007669"/>
    <property type="project" value="UniProtKB-EC"/>
</dbReference>
<name>A0A916T7C0_9ACTN</name>
<dbReference type="InterPro" id="IPR002020">
    <property type="entry name" value="Citrate_synthase"/>
</dbReference>
<keyword evidence="4" id="KW-0808">Transferase</keyword>
<evidence type="ECO:0000256" key="1">
    <source>
        <dbReference type="ARBA" id="ARBA00005163"/>
    </source>
</evidence>
<dbReference type="GO" id="GO:0006099">
    <property type="term" value="P:tricarboxylic acid cycle"/>
    <property type="evidence" value="ECO:0007669"/>
    <property type="project" value="TreeGrafter"/>
</dbReference>
<evidence type="ECO:0000256" key="3">
    <source>
        <dbReference type="ARBA" id="ARBA00012972"/>
    </source>
</evidence>
<protein>
    <recommendedName>
        <fullName evidence="3">citrate synthase (unknown stereospecificity)</fullName>
        <ecNumber evidence="3">2.3.3.16</ecNumber>
    </recommendedName>
</protein>
<reference evidence="5" key="1">
    <citation type="journal article" date="2014" name="Int. J. Syst. Evol. Microbiol.">
        <title>Complete genome sequence of Corynebacterium casei LMG S-19264T (=DSM 44701T), isolated from a smear-ripened cheese.</title>
        <authorList>
            <consortium name="US DOE Joint Genome Institute (JGI-PGF)"/>
            <person name="Walter F."/>
            <person name="Albersmeier A."/>
            <person name="Kalinowski J."/>
            <person name="Ruckert C."/>
        </authorList>
    </citation>
    <scope>NUCLEOTIDE SEQUENCE</scope>
    <source>
        <strain evidence="5">CGMCC 1.12827</strain>
    </source>
</reference>
<keyword evidence="6" id="KW-1185">Reference proteome</keyword>
<dbReference type="EMBL" id="BMGC01000014">
    <property type="protein sequence ID" value="GGB33491.1"/>
    <property type="molecule type" value="Genomic_DNA"/>
</dbReference>
<evidence type="ECO:0000256" key="2">
    <source>
        <dbReference type="ARBA" id="ARBA00010566"/>
    </source>
</evidence>
<dbReference type="PRINTS" id="PR00143">
    <property type="entry name" value="CITRTSNTHASE"/>
</dbReference>
<comment type="caution">
    <text evidence="5">The sequence shown here is derived from an EMBL/GenBank/DDBJ whole genome shotgun (WGS) entry which is preliminary data.</text>
</comment>
<comment type="similarity">
    <text evidence="2">Belongs to the citrate synthase family.</text>
</comment>
<dbReference type="Proteomes" id="UP000621454">
    <property type="component" value="Unassembled WGS sequence"/>
</dbReference>
<comment type="pathway">
    <text evidence="1">Carbohydrate metabolism; tricarboxylic acid cycle.</text>
</comment>
<dbReference type="EC" id="2.3.3.16" evidence="3"/>
<dbReference type="Gene3D" id="1.10.230.10">
    <property type="entry name" value="Cytochrome P450-Terp, domain 2"/>
    <property type="match status" value="1"/>
</dbReference>
<gene>
    <name evidence="5" type="ORF">GCM10011489_22040</name>
</gene>
<dbReference type="InterPro" id="IPR016142">
    <property type="entry name" value="Citrate_synth-like_lrg_a-sub"/>
</dbReference>